<dbReference type="EMBL" id="JAPWDO010000009">
    <property type="protein sequence ID" value="KAJ5456923.1"/>
    <property type="molecule type" value="Genomic_DNA"/>
</dbReference>
<protein>
    <submittedName>
        <fullName evidence="1">Uncharacterized protein</fullName>
    </submittedName>
</protein>
<keyword evidence="2" id="KW-1185">Reference proteome</keyword>
<gene>
    <name evidence="1" type="ORF">N7530_012197</name>
</gene>
<dbReference type="PANTHER" id="PTHR47657:SF13">
    <property type="entry name" value="ZN(2)-C6 FUNGAL-TYPE DOMAIN-CONTAINING PROTEIN-RELATED"/>
    <property type="match status" value="1"/>
</dbReference>
<dbReference type="AlphaFoldDB" id="A0A9W9WFC0"/>
<dbReference type="InterPro" id="IPR052400">
    <property type="entry name" value="Zn2-C6_fungal_TF"/>
</dbReference>
<evidence type="ECO:0000313" key="2">
    <source>
        <dbReference type="Proteomes" id="UP001147760"/>
    </source>
</evidence>
<reference evidence="1" key="2">
    <citation type="journal article" date="2023" name="IMA Fungus">
        <title>Comparative genomic study of the Penicillium genus elucidates a diverse pangenome and 15 lateral gene transfer events.</title>
        <authorList>
            <person name="Petersen C."/>
            <person name="Sorensen T."/>
            <person name="Nielsen M.R."/>
            <person name="Sondergaard T.E."/>
            <person name="Sorensen J.L."/>
            <person name="Fitzpatrick D.A."/>
            <person name="Frisvad J.C."/>
            <person name="Nielsen K.L."/>
        </authorList>
    </citation>
    <scope>NUCLEOTIDE SEQUENCE</scope>
    <source>
        <strain evidence="1">IBT 17660</strain>
    </source>
</reference>
<evidence type="ECO:0000313" key="1">
    <source>
        <dbReference type="EMBL" id="KAJ5456923.1"/>
    </source>
</evidence>
<accession>A0A9W9WFC0</accession>
<dbReference type="OrthoDB" id="416217at2759"/>
<dbReference type="GO" id="GO:0000981">
    <property type="term" value="F:DNA-binding transcription factor activity, RNA polymerase II-specific"/>
    <property type="evidence" value="ECO:0007669"/>
    <property type="project" value="TreeGrafter"/>
</dbReference>
<sequence>MTPEMCSGLSEHTMYTEAVQRLVEQEEKDEFDRAMYISAIKDLLEIIHEVDRKVLAGKTGPHLMHLLIGWLYRQPEEFVGIMEQREQHALIIVAPWGVLLKYMESSWLRKGWSKHVVSRVSATLREGLQPCIEFPLRKAQQAG</sequence>
<organism evidence="1 2">
    <name type="scientific">Penicillium desertorum</name>
    <dbReference type="NCBI Taxonomy" id="1303715"/>
    <lineage>
        <taxon>Eukaryota</taxon>
        <taxon>Fungi</taxon>
        <taxon>Dikarya</taxon>
        <taxon>Ascomycota</taxon>
        <taxon>Pezizomycotina</taxon>
        <taxon>Eurotiomycetes</taxon>
        <taxon>Eurotiomycetidae</taxon>
        <taxon>Eurotiales</taxon>
        <taxon>Aspergillaceae</taxon>
        <taxon>Penicillium</taxon>
    </lineage>
</organism>
<dbReference type="Proteomes" id="UP001147760">
    <property type="component" value="Unassembled WGS sequence"/>
</dbReference>
<dbReference type="PANTHER" id="PTHR47657">
    <property type="entry name" value="STEROL REGULATORY ELEMENT-BINDING PROTEIN ECM22"/>
    <property type="match status" value="1"/>
</dbReference>
<comment type="caution">
    <text evidence="1">The sequence shown here is derived from an EMBL/GenBank/DDBJ whole genome shotgun (WGS) entry which is preliminary data.</text>
</comment>
<reference evidence="1" key="1">
    <citation type="submission" date="2022-12" db="EMBL/GenBank/DDBJ databases">
        <authorList>
            <person name="Petersen C."/>
        </authorList>
    </citation>
    <scope>NUCLEOTIDE SEQUENCE</scope>
    <source>
        <strain evidence="1">IBT 17660</strain>
    </source>
</reference>
<proteinExistence type="predicted"/>
<name>A0A9W9WFC0_9EURO</name>